<dbReference type="Proteomes" id="UP000019184">
    <property type="component" value="Unassembled WGS sequence"/>
</dbReference>
<dbReference type="OrthoDB" id="7054993at2"/>
<accession>A0A7U7J274</accession>
<evidence type="ECO:0000313" key="2">
    <source>
        <dbReference type="Proteomes" id="UP000019184"/>
    </source>
</evidence>
<proteinExistence type="predicted"/>
<dbReference type="InterPro" id="IPR005564">
    <property type="entry name" value="Major_capsid_GpE"/>
</dbReference>
<protein>
    <submittedName>
        <fullName evidence="1">Capsid related protein</fullName>
    </submittedName>
</protein>
<reference evidence="1 2" key="1">
    <citation type="journal article" date="2014" name="ISME J.">
        <title>Candidatus Competibacter-lineage genomes retrieved from metagenomes reveal functional metabolic diversity.</title>
        <authorList>
            <person name="McIlroy S.J."/>
            <person name="Albertsen M."/>
            <person name="Andresen E.K."/>
            <person name="Saunders A.M."/>
            <person name="Kristiansen R."/>
            <person name="Stokholm-Bjerregaard M."/>
            <person name="Nielsen K.L."/>
            <person name="Nielsen P.H."/>
        </authorList>
    </citation>
    <scope>NUCLEOTIDE SEQUENCE [LARGE SCALE GENOMIC DNA]</scope>
    <source>
        <strain evidence="1 2">Run_B_J11</strain>
    </source>
</reference>
<comment type="caution">
    <text evidence="1">The sequence shown here is derived from an EMBL/GenBank/DDBJ whole genome shotgun (WGS) entry which is preliminary data.</text>
</comment>
<dbReference type="InterPro" id="IPR053738">
    <property type="entry name" value="Lambda_capsid_assembly"/>
</dbReference>
<evidence type="ECO:0000313" key="1">
    <source>
        <dbReference type="EMBL" id="CDH43840.1"/>
    </source>
</evidence>
<dbReference type="Gene3D" id="3.90.1690.10">
    <property type="entry name" value="phage-related protein like domain"/>
    <property type="match status" value="1"/>
</dbReference>
<gene>
    <name evidence="1" type="ORF">BN874_1370005</name>
</gene>
<organism evidence="1 2">
    <name type="scientific">Candidatus Contendobacter odensis Run_B_J11</name>
    <dbReference type="NCBI Taxonomy" id="1400861"/>
    <lineage>
        <taxon>Bacteria</taxon>
        <taxon>Pseudomonadati</taxon>
        <taxon>Pseudomonadota</taxon>
        <taxon>Gammaproteobacteria</taxon>
        <taxon>Candidatus Competibacteraceae</taxon>
        <taxon>Candidatus Contendibacter</taxon>
    </lineage>
</organism>
<dbReference type="Pfam" id="PF03864">
    <property type="entry name" value="Phage_cap_E"/>
    <property type="match status" value="1"/>
</dbReference>
<name>A0A7U7J274_9GAMM</name>
<keyword evidence="2" id="KW-1185">Reference proteome</keyword>
<dbReference type="AlphaFoldDB" id="A0A7U7J274"/>
<dbReference type="RefSeq" id="WP_034430902.1">
    <property type="nucleotide sequence ID" value="NZ_CBTK010000043.1"/>
</dbReference>
<sequence>MAGPSVSDVHVNTPLTQISIAYLQNQQNFVASRVFPVIPVSKQSDRYYTYDRGDFNRDEMQLRAPSTESAGTGYRIDNTPTYYTPIYALHKDIPDEVRANSDAVLNPDRETTELLTLKSLLKKEKLWASTYFTNGVWTTDLTGVSGTPTTNQVKQWNDSASTPVQDVRAAATAILQRTGFKPNKLVIGKAVYDALADNVSIMDRIKYGAAPNQPAMVTLQAMAALFEVDSIEVMSAIENTAAEGAANVHSFIGGKKALLVYAPPSPGLMTPSAGYTFAWSGMFGGDAAGIRIRTFRMENLKSDRIECEYSFDQKLIAADLGAFWTTVVA</sequence>
<dbReference type="EMBL" id="CBTK010000043">
    <property type="protein sequence ID" value="CDH43840.1"/>
    <property type="molecule type" value="Genomic_DNA"/>
</dbReference>